<feature type="transmembrane region" description="Helical" evidence="1">
    <location>
        <begin position="35"/>
        <end position="57"/>
    </location>
</feature>
<evidence type="ECO:0000256" key="1">
    <source>
        <dbReference type="SAM" id="Phobius"/>
    </source>
</evidence>
<keyword evidence="3" id="KW-1185">Reference proteome</keyword>
<protein>
    <submittedName>
        <fullName evidence="2">Uncharacterized protein</fullName>
    </submittedName>
</protein>
<dbReference type="EMBL" id="JAFIRN010000012">
    <property type="protein sequence ID" value="KAG5838512.1"/>
    <property type="molecule type" value="Genomic_DNA"/>
</dbReference>
<comment type="caution">
    <text evidence="2">The sequence shown here is derived from an EMBL/GenBank/DDBJ whole genome shotgun (WGS) entry which is preliminary data.</text>
</comment>
<reference evidence="2" key="1">
    <citation type="submission" date="2021-01" db="EMBL/GenBank/DDBJ databases">
        <title>A chromosome-scale assembly of European eel, Anguilla anguilla.</title>
        <authorList>
            <person name="Henkel C."/>
            <person name="Jong-Raadsen S.A."/>
            <person name="Dufour S."/>
            <person name="Weltzien F.-A."/>
            <person name="Palstra A.P."/>
            <person name="Pelster B."/>
            <person name="Spaink H.P."/>
            <person name="Van Den Thillart G.E."/>
            <person name="Jansen H."/>
            <person name="Zahm M."/>
            <person name="Klopp C."/>
            <person name="Cedric C."/>
            <person name="Louis A."/>
            <person name="Berthelot C."/>
            <person name="Parey E."/>
            <person name="Roest Crollius H."/>
            <person name="Montfort J."/>
            <person name="Robinson-Rechavi M."/>
            <person name="Bucao C."/>
            <person name="Bouchez O."/>
            <person name="Gislard M."/>
            <person name="Lluch J."/>
            <person name="Milhes M."/>
            <person name="Lampietro C."/>
            <person name="Lopez Roques C."/>
            <person name="Donnadieu C."/>
            <person name="Braasch I."/>
            <person name="Desvignes T."/>
            <person name="Postlethwait J."/>
            <person name="Bobe J."/>
            <person name="Guiguen Y."/>
            <person name="Dirks R."/>
        </authorList>
    </citation>
    <scope>NUCLEOTIDE SEQUENCE</scope>
    <source>
        <strain evidence="2">Tag_6206</strain>
        <tissue evidence="2">Liver</tissue>
    </source>
</reference>
<sequence>MFYYQIQTDNTITASILLFFCAYVYQFTFYMTSHLVQVLVCTHSNFRYFCINILLYYNNHSGSYLIVFSHNISFVICVYYFQILFASLDVTDHTKTSVQGYHEVLAPPDLPFYLSHSKDRRGAH</sequence>
<accession>A0A9D3RSZ9</accession>
<organism evidence="2 3">
    <name type="scientific">Anguilla anguilla</name>
    <name type="common">European freshwater eel</name>
    <name type="synonym">Muraena anguilla</name>
    <dbReference type="NCBI Taxonomy" id="7936"/>
    <lineage>
        <taxon>Eukaryota</taxon>
        <taxon>Metazoa</taxon>
        <taxon>Chordata</taxon>
        <taxon>Craniata</taxon>
        <taxon>Vertebrata</taxon>
        <taxon>Euteleostomi</taxon>
        <taxon>Actinopterygii</taxon>
        <taxon>Neopterygii</taxon>
        <taxon>Teleostei</taxon>
        <taxon>Anguilliformes</taxon>
        <taxon>Anguillidae</taxon>
        <taxon>Anguilla</taxon>
    </lineage>
</organism>
<evidence type="ECO:0000313" key="3">
    <source>
        <dbReference type="Proteomes" id="UP001044222"/>
    </source>
</evidence>
<feature type="transmembrane region" description="Helical" evidence="1">
    <location>
        <begin position="64"/>
        <end position="85"/>
    </location>
</feature>
<dbReference type="AlphaFoldDB" id="A0A9D3RSZ9"/>
<keyword evidence="1" id="KW-0812">Transmembrane</keyword>
<name>A0A9D3RSZ9_ANGAN</name>
<proteinExistence type="predicted"/>
<keyword evidence="1" id="KW-0472">Membrane</keyword>
<gene>
    <name evidence="2" type="ORF">ANANG_G00224450</name>
</gene>
<feature type="transmembrane region" description="Helical" evidence="1">
    <location>
        <begin position="12"/>
        <end position="29"/>
    </location>
</feature>
<keyword evidence="1" id="KW-1133">Transmembrane helix</keyword>
<dbReference type="Proteomes" id="UP001044222">
    <property type="component" value="Chromosome 12"/>
</dbReference>
<evidence type="ECO:0000313" key="2">
    <source>
        <dbReference type="EMBL" id="KAG5838512.1"/>
    </source>
</evidence>